<feature type="region of interest" description="Disordered" evidence="1">
    <location>
        <begin position="1"/>
        <end position="55"/>
    </location>
</feature>
<organism evidence="2">
    <name type="scientific">Albugo laibachii Nc14</name>
    <dbReference type="NCBI Taxonomy" id="890382"/>
    <lineage>
        <taxon>Eukaryota</taxon>
        <taxon>Sar</taxon>
        <taxon>Stramenopiles</taxon>
        <taxon>Oomycota</taxon>
        <taxon>Peronosporomycetes</taxon>
        <taxon>Albuginales</taxon>
        <taxon>Albuginaceae</taxon>
        <taxon>Albugo</taxon>
    </lineage>
</organism>
<feature type="compositionally biased region" description="Basic and acidic residues" evidence="1">
    <location>
        <begin position="29"/>
        <end position="39"/>
    </location>
</feature>
<proteinExistence type="predicted"/>
<dbReference type="AlphaFoldDB" id="F0X095"/>
<accession>F0X095</accession>
<protein>
    <submittedName>
        <fullName evidence="2">AlNc14C470G11833 protein</fullName>
    </submittedName>
</protein>
<evidence type="ECO:0000256" key="1">
    <source>
        <dbReference type="SAM" id="MobiDB-lite"/>
    </source>
</evidence>
<evidence type="ECO:0000313" key="2">
    <source>
        <dbReference type="EMBL" id="CCA27177.1"/>
    </source>
</evidence>
<feature type="compositionally biased region" description="Polar residues" evidence="1">
    <location>
        <begin position="11"/>
        <end position="23"/>
    </location>
</feature>
<dbReference type="HOGENOM" id="CLU_1339627_0_0_1"/>
<gene>
    <name evidence="2" type="primary">AlNc14C470G11833</name>
    <name evidence="2" type="ORF">ALNC14_133210</name>
</gene>
<reference evidence="2" key="2">
    <citation type="submission" date="2011-02" db="EMBL/GenBank/DDBJ databases">
        <authorList>
            <person name="MacLean D."/>
        </authorList>
    </citation>
    <scope>NUCLEOTIDE SEQUENCE</scope>
</reference>
<dbReference type="EMBL" id="FR824512">
    <property type="protein sequence ID" value="CCA27177.1"/>
    <property type="molecule type" value="Genomic_DNA"/>
</dbReference>
<name>F0X095_9STRA</name>
<reference evidence="2" key="1">
    <citation type="journal article" date="2011" name="PLoS Biol.">
        <title>Gene gain and loss during evolution of obligate parasitism in the white rust pathogen of Arabidopsis thaliana.</title>
        <authorList>
            <person name="Kemen E."/>
            <person name="Gardiner A."/>
            <person name="Schultz-Larsen T."/>
            <person name="Kemen A.C."/>
            <person name="Balmuth A.L."/>
            <person name="Robert-Seilaniantz A."/>
            <person name="Bailey K."/>
            <person name="Holub E."/>
            <person name="Studholme D.J."/>
            <person name="Maclean D."/>
            <person name="Jones J.D."/>
        </authorList>
    </citation>
    <scope>NUCLEOTIDE SEQUENCE</scope>
</reference>
<sequence length="205" mass="22492">MESAMRPETTFHPNRSYGANGSQVVRPKYSMEDGKREGESASPKQNKTSLPPPAVMITEEPCREYALPEEVSNTTSVPSVTYEDDLCEEILLKKDVTPGSPNDVECEDIILKPEPVMENSFGDEELCTDEVILKDEVKGQDVKIGSNINTSDAQLKPNGTNINQALTITSTINSTSVETTQKAPSPDFATDTVDTFASDLLNFRR</sequence>